<keyword evidence="2" id="KW-1185">Reference proteome</keyword>
<reference evidence="1 2" key="1">
    <citation type="submission" date="2024-07" db="EMBL/GenBank/DDBJ databases">
        <title>Section-level genome sequencing and comparative genomics of Aspergillus sections Usti and Cavernicolus.</title>
        <authorList>
            <consortium name="Lawrence Berkeley National Laboratory"/>
            <person name="Nybo J.L."/>
            <person name="Vesth T.C."/>
            <person name="Theobald S."/>
            <person name="Frisvad J.C."/>
            <person name="Larsen T.O."/>
            <person name="Kjaerboelling I."/>
            <person name="Rothschild-Mancinelli K."/>
            <person name="Lyhne E.K."/>
            <person name="Kogle M.E."/>
            <person name="Barry K."/>
            <person name="Clum A."/>
            <person name="Na H."/>
            <person name="Ledsgaard L."/>
            <person name="Lin J."/>
            <person name="Lipzen A."/>
            <person name="Kuo A."/>
            <person name="Riley R."/>
            <person name="Mondo S."/>
            <person name="Labutti K."/>
            <person name="Haridas S."/>
            <person name="Pangalinan J."/>
            <person name="Salamov A.A."/>
            <person name="Simmons B.A."/>
            <person name="Magnuson J.K."/>
            <person name="Chen J."/>
            <person name="Drula E."/>
            <person name="Henrissat B."/>
            <person name="Wiebenga A."/>
            <person name="Lubbers R.J."/>
            <person name="Gomes A.C."/>
            <person name="Makela M.R."/>
            <person name="Stajich J."/>
            <person name="Grigoriev I.V."/>
            <person name="Mortensen U.H."/>
            <person name="De Vries R.P."/>
            <person name="Baker S.E."/>
            <person name="Andersen M.R."/>
        </authorList>
    </citation>
    <scope>NUCLEOTIDE SEQUENCE [LARGE SCALE GENOMIC DNA]</scope>
    <source>
        <strain evidence="1 2">CBS 123904</strain>
    </source>
</reference>
<organism evidence="1 2">
    <name type="scientific">Aspergillus pseudoustus</name>
    <dbReference type="NCBI Taxonomy" id="1810923"/>
    <lineage>
        <taxon>Eukaryota</taxon>
        <taxon>Fungi</taxon>
        <taxon>Dikarya</taxon>
        <taxon>Ascomycota</taxon>
        <taxon>Pezizomycotina</taxon>
        <taxon>Eurotiomycetes</taxon>
        <taxon>Eurotiomycetidae</taxon>
        <taxon>Eurotiales</taxon>
        <taxon>Aspergillaceae</taxon>
        <taxon>Aspergillus</taxon>
        <taxon>Aspergillus subgen. Nidulantes</taxon>
    </lineage>
</organism>
<protein>
    <submittedName>
        <fullName evidence="1">Uncharacterized protein</fullName>
    </submittedName>
</protein>
<gene>
    <name evidence="1" type="ORF">BJY01DRAFT_145912</name>
</gene>
<proteinExistence type="predicted"/>
<name>A0ABR4KD24_9EURO</name>
<dbReference type="Proteomes" id="UP001610446">
    <property type="component" value="Unassembled WGS sequence"/>
</dbReference>
<evidence type="ECO:0000313" key="2">
    <source>
        <dbReference type="Proteomes" id="UP001610446"/>
    </source>
</evidence>
<dbReference type="EMBL" id="JBFXLU010000044">
    <property type="protein sequence ID" value="KAL2849192.1"/>
    <property type="molecule type" value="Genomic_DNA"/>
</dbReference>
<comment type="caution">
    <text evidence="1">The sequence shown here is derived from an EMBL/GenBank/DDBJ whole genome shotgun (WGS) entry which is preliminary data.</text>
</comment>
<sequence length="158" mass="17458">MYVSVHDLIAKVVGITNDDAEHPKYMKSSQEAESCINRDKTELKRKSEKRRNPKLRSMLNEIHDSEGLELAKIGAPSLIWVVRTATRIAPFMGANMATTISQGWIDLDLTATAVPPPIHVHICNLSNDANPLRRVDRAGSSAGGIFGHDGIKMLCWAR</sequence>
<accession>A0ABR4KD24</accession>
<evidence type="ECO:0000313" key="1">
    <source>
        <dbReference type="EMBL" id="KAL2849192.1"/>
    </source>
</evidence>